<dbReference type="EMBL" id="PPUQ01000010">
    <property type="protein sequence ID" value="RDC37927.1"/>
    <property type="molecule type" value="Genomic_DNA"/>
</dbReference>
<dbReference type="AlphaFoldDB" id="A0A369N2H1"/>
<dbReference type="Proteomes" id="UP000253857">
    <property type="component" value="Unassembled WGS sequence"/>
</dbReference>
<protein>
    <recommendedName>
        <fullName evidence="5">PIN domain-containing protein</fullName>
    </recommendedName>
</protein>
<proteinExistence type="predicted"/>
<dbReference type="Proteomes" id="UP000253915">
    <property type="component" value="Unassembled WGS sequence"/>
</dbReference>
<name>A0A369N2H1_EGGLN</name>
<comment type="caution">
    <text evidence="1">The sequence shown here is derived from an EMBL/GenBank/DDBJ whole genome shotgun (WGS) entry which is preliminary data.</text>
</comment>
<dbReference type="EMBL" id="PPTY01000013">
    <property type="protein sequence ID" value="RDB85006.1"/>
    <property type="molecule type" value="Genomic_DNA"/>
</dbReference>
<evidence type="ECO:0000313" key="4">
    <source>
        <dbReference type="Proteomes" id="UP000253915"/>
    </source>
</evidence>
<evidence type="ECO:0000313" key="1">
    <source>
        <dbReference type="EMBL" id="RDB85006.1"/>
    </source>
</evidence>
<evidence type="ECO:0000313" key="3">
    <source>
        <dbReference type="Proteomes" id="UP000253857"/>
    </source>
</evidence>
<accession>A0A369N2H1</accession>
<gene>
    <name evidence="2" type="ORF">C1853_08945</name>
    <name evidence="1" type="ORF">C1871_08890</name>
</gene>
<sequence length="162" mass="17922">MKAILDANLLLVLLAGSCDKRSLGQKKFVKDYGADDFNMLREMLSGFGEFFVTPNVITECSNLLCGRGGHGKNEPEARVLATLFESGRLKRIEERYIESRVAFQRGEYSYLGVTDCSLLALVDADHVLVTADGALARAAQAINPACINFNHVRNRSLLDPRR</sequence>
<reference evidence="3 4" key="1">
    <citation type="journal article" date="2018" name="Elife">
        <title>Discovery and characterization of a prevalent human gut bacterial enzyme sufficient for the inactivation of a family of plant toxins.</title>
        <authorList>
            <person name="Koppel N."/>
            <person name="Bisanz J.E."/>
            <person name="Pandelia M.E."/>
            <person name="Turnbaugh P.J."/>
            <person name="Balskus E.P."/>
        </authorList>
    </citation>
    <scope>NUCLEOTIDE SEQUENCE [LARGE SCALE GENOMIC DNA]</scope>
    <source>
        <strain evidence="2 4">16A</strain>
        <strain evidence="1 3">FAA1-1-60AUCSF</strain>
    </source>
</reference>
<organism evidence="1 3">
    <name type="scientific">Eggerthella lenta</name>
    <name type="common">Eubacterium lentum</name>
    <dbReference type="NCBI Taxonomy" id="84112"/>
    <lineage>
        <taxon>Bacteria</taxon>
        <taxon>Bacillati</taxon>
        <taxon>Actinomycetota</taxon>
        <taxon>Coriobacteriia</taxon>
        <taxon>Eggerthellales</taxon>
        <taxon>Eggerthellaceae</taxon>
        <taxon>Eggerthella</taxon>
    </lineage>
</organism>
<evidence type="ECO:0008006" key="5">
    <source>
        <dbReference type="Google" id="ProtNLM"/>
    </source>
</evidence>
<dbReference type="RefSeq" id="WP_015760350.1">
    <property type="nucleotide sequence ID" value="NZ_AP031442.1"/>
</dbReference>
<dbReference type="PROSITE" id="PS51257">
    <property type="entry name" value="PROKAR_LIPOPROTEIN"/>
    <property type="match status" value="1"/>
</dbReference>
<evidence type="ECO:0000313" key="2">
    <source>
        <dbReference type="EMBL" id="RDC37927.1"/>
    </source>
</evidence>